<sequence length="346" mass="37807">MIKSSEFESEDSKSGEDRLVKPPYSYIALITMAVLNSPTKKLTLSEICDYIIAKFPYYKDRFPAWQNSIRHNLSLNDCFIKVPREPGNPGKGNYWTIDPAAESMFDNGSFLRRRKRFKRPKPTTLPYNVGGYNEHLASWMNYNRHLQSSASAFTGLSPGLGLGLIPPFARAPFNPSLTVRPPIMPVASTAHSPEPLTKQPVDLSTNLSSSSIKPASFSIDSILKAPTSESSPTRVANSHSSSPPPTEGVNESPSFIASPLPSISDNNVSLLSATTALGAGAFPATSSSALPGFGSLQPSSMYETMLRQQLLLQQMTQISQMQRQRQLNEMMYSRAIPHPAPASPSI</sequence>
<feature type="domain" description="Fork-head" evidence="8">
    <location>
        <begin position="21"/>
        <end position="115"/>
    </location>
</feature>
<dbReference type="Proteomes" id="UP000001307">
    <property type="component" value="Unassembled WGS sequence"/>
</dbReference>
<feature type="region of interest" description="Disordered" evidence="7">
    <location>
        <begin position="185"/>
        <end position="211"/>
    </location>
</feature>
<feature type="region of interest" description="Disordered" evidence="7">
    <location>
        <begin position="227"/>
        <end position="257"/>
    </location>
</feature>
<dbReference type="GO" id="GO:0000978">
    <property type="term" value="F:RNA polymerase II cis-regulatory region sequence-specific DNA binding"/>
    <property type="evidence" value="ECO:0007669"/>
    <property type="project" value="TreeGrafter"/>
</dbReference>
<organism evidence="9">
    <name type="scientific">Oikopleura dioica</name>
    <name type="common">Tunicate</name>
    <dbReference type="NCBI Taxonomy" id="34765"/>
    <lineage>
        <taxon>Eukaryota</taxon>
        <taxon>Metazoa</taxon>
        <taxon>Chordata</taxon>
        <taxon>Tunicata</taxon>
        <taxon>Appendicularia</taxon>
        <taxon>Copelata</taxon>
        <taxon>Oikopleuridae</taxon>
        <taxon>Oikopleura</taxon>
    </lineage>
</organism>
<dbReference type="GO" id="GO:0009653">
    <property type="term" value="P:anatomical structure morphogenesis"/>
    <property type="evidence" value="ECO:0007669"/>
    <property type="project" value="TreeGrafter"/>
</dbReference>
<accession>E4XHD1</accession>
<evidence type="ECO:0000259" key="8">
    <source>
        <dbReference type="PROSITE" id="PS50039"/>
    </source>
</evidence>
<reference evidence="9" key="1">
    <citation type="journal article" date="2010" name="Science">
        <title>Plasticity of animal genome architecture unmasked by rapid evolution of a pelagic tunicate.</title>
        <authorList>
            <person name="Denoeud F."/>
            <person name="Henriet S."/>
            <person name="Mungpakdee S."/>
            <person name="Aury J.M."/>
            <person name="Da Silva C."/>
            <person name="Brinkmann H."/>
            <person name="Mikhaleva J."/>
            <person name="Olsen L.C."/>
            <person name="Jubin C."/>
            <person name="Canestro C."/>
            <person name="Bouquet J.M."/>
            <person name="Danks G."/>
            <person name="Poulain J."/>
            <person name="Campsteijn C."/>
            <person name="Adamski M."/>
            <person name="Cross I."/>
            <person name="Yadetie F."/>
            <person name="Muffato M."/>
            <person name="Louis A."/>
            <person name="Butcher S."/>
            <person name="Tsagkogeorga G."/>
            <person name="Konrad A."/>
            <person name="Singh S."/>
            <person name="Jensen M.F."/>
            <person name="Cong E.H."/>
            <person name="Eikeseth-Otteraa H."/>
            <person name="Noel B."/>
            <person name="Anthouard V."/>
            <person name="Porcel B.M."/>
            <person name="Kachouri-Lafond R."/>
            <person name="Nishino A."/>
            <person name="Ugolini M."/>
            <person name="Chourrout P."/>
            <person name="Nishida H."/>
            <person name="Aasland R."/>
            <person name="Huzurbazar S."/>
            <person name="Westhof E."/>
            <person name="Delsuc F."/>
            <person name="Lehrach H."/>
            <person name="Reinhardt R."/>
            <person name="Weissenbach J."/>
            <person name="Roy S.W."/>
            <person name="Artiguenave F."/>
            <person name="Postlethwait J.H."/>
            <person name="Manak J.R."/>
            <person name="Thompson E.M."/>
            <person name="Jaillon O."/>
            <person name="Du Pasquier L."/>
            <person name="Boudinot P."/>
            <person name="Liberles D.A."/>
            <person name="Volff J.N."/>
            <person name="Philippe H."/>
            <person name="Lenhard B."/>
            <person name="Roest Crollius H."/>
            <person name="Wincker P."/>
            <person name="Chourrout D."/>
        </authorList>
    </citation>
    <scope>NUCLEOTIDE SEQUENCE [LARGE SCALE GENOMIC DNA]</scope>
</reference>
<proteinExistence type="predicted"/>
<dbReference type="PANTHER" id="PTHR11829:SF402">
    <property type="entry name" value="FORK HEAD DOMAIN-CONTAINING PROTEIN FD3-RELATED"/>
    <property type="match status" value="1"/>
</dbReference>
<evidence type="ECO:0000256" key="3">
    <source>
        <dbReference type="ARBA" id="ARBA00023125"/>
    </source>
</evidence>
<dbReference type="Pfam" id="PF00250">
    <property type="entry name" value="Forkhead"/>
    <property type="match status" value="1"/>
</dbReference>
<name>E4XHD1_OIKDI</name>
<dbReference type="InterPro" id="IPR036390">
    <property type="entry name" value="WH_DNA-bd_sf"/>
</dbReference>
<keyword evidence="5 6" id="KW-0539">Nucleus</keyword>
<dbReference type="OrthoDB" id="5402974at2759"/>
<dbReference type="PANTHER" id="PTHR11829">
    <property type="entry name" value="FORKHEAD BOX PROTEIN"/>
    <property type="match status" value="1"/>
</dbReference>
<keyword evidence="4" id="KW-0804">Transcription</keyword>
<evidence type="ECO:0000256" key="2">
    <source>
        <dbReference type="ARBA" id="ARBA00023015"/>
    </source>
</evidence>
<dbReference type="InterPro" id="IPR001766">
    <property type="entry name" value="Fork_head_dom"/>
</dbReference>
<protein>
    <recommendedName>
        <fullName evidence="8">Fork-head domain-containing protein</fullName>
    </recommendedName>
</protein>
<dbReference type="PROSITE" id="PS00658">
    <property type="entry name" value="FORK_HEAD_2"/>
    <property type="match status" value="1"/>
</dbReference>
<dbReference type="InterPro" id="IPR036388">
    <property type="entry name" value="WH-like_DNA-bd_sf"/>
</dbReference>
<dbReference type="PROSITE" id="PS50039">
    <property type="entry name" value="FORK_HEAD_3"/>
    <property type="match status" value="1"/>
</dbReference>
<dbReference type="FunFam" id="1.10.10.10:FF:000016">
    <property type="entry name" value="Forkhead box protein I1"/>
    <property type="match status" value="1"/>
</dbReference>
<dbReference type="SUPFAM" id="SSF46785">
    <property type="entry name" value="Winged helix' DNA-binding domain"/>
    <property type="match status" value="1"/>
</dbReference>
<evidence type="ECO:0000256" key="5">
    <source>
        <dbReference type="ARBA" id="ARBA00023242"/>
    </source>
</evidence>
<dbReference type="SMART" id="SM00339">
    <property type="entry name" value="FH"/>
    <property type="match status" value="1"/>
</dbReference>
<keyword evidence="10" id="KW-1185">Reference proteome</keyword>
<evidence type="ECO:0000256" key="7">
    <source>
        <dbReference type="SAM" id="MobiDB-lite"/>
    </source>
</evidence>
<dbReference type="InterPro" id="IPR030456">
    <property type="entry name" value="TF_fork_head_CS_2"/>
</dbReference>
<dbReference type="EMBL" id="FN653051">
    <property type="protein sequence ID" value="CBY10079.1"/>
    <property type="molecule type" value="Genomic_DNA"/>
</dbReference>
<dbReference type="PRINTS" id="PR00053">
    <property type="entry name" value="FORKHEAD"/>
</dbReference>
<keyword evidence="3 6" id="KW-0238">DNA-binding</keyword>
<dbReference type="GO" id="GO:0005634">
    <property type="term" value="C:nucleus"/>
    <property type="evidence" value="ECO:0007669"/>
    <property type="project" value="UniProtKB-SubCell"/>
</dbReference>
<evidence type="ECO:0000313" key="10">
    <source>
        <dbReference type="Proteomes" id="UP000001307"/>
    </source>
</evidence>
<evidence type="ECO:0000256" key="1">
    <source>
        <dbReference type="ARBA" id="ARBA00004123"/>
    </source>
</evidence>
<dbReference type="GO" id="GO:0030154">
    <property type="term" value="P:cell differentiation"/>
    <property type="evidence" value="ECO:0007669"/>
    <property type="project" value="TreeGrafter"/>
</dbReference>
<comment type="subcellular location">
    <subcellularLocation>
        <location evidence="1 6">Nucleus</location>
    </subcellularLocation>
</comment>
<dbReference type="InParanoid" id="E4XHD1"/>
<feature type="compositionally biased region" description="Polar residues" evidence="7">
    <location>
        <begin position="227"/>
        <end position="241"/>
    </location>
</feature>
<dbReference type="Gene3D" id="1.10.10.10">
    <property type="entry name" value="Winged helix-like DNA-binding domain superfamily/Winged helix DNA-binding domain"/>
    <property type="match status" value="1"/>
</dbReference>
<gene>
    <name evidence="9" type="ORF">GSOID_T00010904001</name>
</gene>
<dbReference type="AlphaFoldDB" id="E4XHD1"/>
<feature type="DNA-binding region" description="Fork-head" evidence="6">
    <location>
        <begin position="21"/>
        <end position="115"/>
    </location>
</feature>
<evidence type="ECO:0000313" key="9">
    <source>
        <dbReference type="EMBL" id="CBY10079.1"/>
    </source>
</evidence>
<dbReference type="GO" id="GO:0000981">
    <property type="term" value="F:DNA-binding transcription factor activity, RNA polymerase II-specific"/>
    <property type="evidence" value="ECO:0007669"/>
    <property type="project" value="TreeGrafter"/>
</dbReference>
<keyword evidence="2" id="KW-0805">Transcription regulation</keyword>
<evidence type="ECO:0000256" key="6">
    <source>
        <dbReference type="PROSITE-ProRule" id="PRU00089"/>
    </source>
</evidence>
<evidence type="ECO:0000256" key="4">
    <source>
        <dbReference type="ARBA" id="ARBA00023163"/>
    </source>
</evidence>
<dbReference type="InterPro" id="IPR050211">
    <property type="entry name" value="FOX_domain-containing"/>
</dbReference>